<dbReference type="Proteomes" id="UP000619355">
    <property type="component" value="Unassembled WGS sequence"/>
</dbReference>
<dbReference type="EMBL" id="BNBF01000017">
    <property type="protein sequence ID" value="GHG62320.1"/>
    <property type="molecule type" value="Genomic_DNA"/>
</dbReference>
<evidence type="ECO:0000313" key="2">
    <source>
        <dbReference type="Proteomes" id="UP000619355"/>
    </source>
</evidence>
<gene>
    <name evidence="1" type="ORF">GCM10018980_52190</name>
</gene>
<dbReference type="AlphaFoldDB" id="A0A919KE53"/>
<name>A0A919KE53_9ACTN</name>
<evidence type="ECO:0000313" key="1">
    <source>
        <dbReference type="EMBL" id="GHG62320.1"/>
    </source>
</evidence>
<reference evidence="2" key="1">
    <citation type="journal article" date="2019" name="Int. J. Syst. Evol. Microbiol.">
        <title>The Global Catalogue of Microorganisms (GCM) 10K type strain sequencing project: providing services to taxonomists for standard genome sequencing and annotation.</title>
        <authorList>
            <consortium name="The Broad Institute Genomics Platform"/>
            <consortium name="The Broad Institute Genome Sequencing Center for Infectious Disease"/>
            <person name="Wu L."/>
            <person name="Ma J."/>
        </authorList>
    </citation>
    <scope>NUCLEOTIDE SEQUENCE [LARGE SCALE GENOMIC DNA]</scope>
    <source>
        <strain evidence="2">JCM 4253</strain>
    </source>
</reference>
<proteinExistence type="predicted"/>
<comment type="caution">
    <text evidence="1">The sequence shown here is derived from an EMBL/GenBank/DDBJ whole genome shotgun (WGS) entry which is preliminary data.</text>
</comment>
<accession>A0A919KE53</accession>
<sequence length="67" mass="6990">MILPPATELTRAQHSGWACVWCTASLQAGGVPAGRAEGRSGAHDLSVQVYACTRCAQEPNPARRIGG</sequence>
<keyword evidence="2" id="KW-1185">Reference proteome</keyword>
<protein>
    <submittedName>
        <fullName evidence="1">Uncharacterized protein</fullName>
    </submittedName>
</protein>
<organism evidence="1 2">
    <name type="scientific">Streptomyces capoamus</name>
    <dbReference type="NCBI Taxonomy" id="68183"/>
    <lineage>
        <taxon>Bacteria</taxon>
        <taxon>Bacillati</taxon>
        <taxon>Actinomycetota</taxon>
        <taxon>Actinomycetes</taxon>
        <taxon>Kitasatosporales</taxon>
        <taxon>Streptomycetaceae</taxon>
        <taxon>Streptomyces</taxon>
    </lineage>
</organism>